<evidence type="ECO:0000256" key="1">
    <source>
        <dbReference type="PROSITE-ProRule" id="PRU00023"/>
    </source>
</evidence>
<dbReference type="InterPro" id="IPR036770">
    <property type="entry name" value="Ankyrin_rpt-contain_sf"/>
</dbReference>
<evidence type="ECO:0000313" key="4">
    <source>
        <dbReference type="EMBL" id="KAK1789170.1"/>
    </source>
</evidence>
<dbReference type="Pfam" id="PF12796">
    <property type="entry name" value="Ank_2"/>
    <property type="match status" value="1"/>
</dbReference>
<dbReference type="InterPro" id="IPR000225">
    <property type="entry name" value="Armadillo"/>
</dbReference>
<gene>
    <name evidence="4" type="ORF">P4O66_015113</name>
</gene>
<dbReference type="SUPFAM" id="SSF48371">
    <property type="entry name" value="ARM repeat"/>
    <property type="match status" value="2"/>
</dbReference>
<dbReference type="SMART" id="SM00185">
    <property type="entry name" value="ARM"/>
    <property type="match status" value="10"/>
</dbReference>
<dbReference type="Gene3D" id="1.25.40.20">
    <property type="entry name" value="Ankyrin repeat-containing domain"/>
    <property type="match status" value="1"/>
</dbReference>
<sequence length="1226" mass="136708">LVDTSDDPRYQGIYDNDNDDKDPTYEPNSVEEQKLFSQHVDSILLKITSRLTSVHQHENLFTFEGAHSVSSVVRQTEEELDLATYQQLQQRLARHTRLVKTHLGQKAELSRDLTYLKLIGFLVPFLISLRRKMKIPDLSQMLPPFSEDKLKTEREMPPLLLGPAFSCKHFLYKPDQYFHLHGGIEFDVGTPELDDITEEMKEAFITLQTRASGYLNDLLQQDNTYKKDFHIPLSEIDGKSYYVISIELAALYPQQNMVQWWEAMNTAIKTQRSQRLPLTDIELHEQFKKTFGYGKAIKCKNVPYGLRAAAERGLSSVFHTICRKNSPSHLAELDEHGYSLLHHAAMCNHANIICQLAAAGIDLNQARSVRFDRSEGVFSPGPTPLHLAAQCGSLEAVNCLLALQADYRRVDRRGWMAVHFAAFYGQVSCVQALCRRDPTLLDAHTHTEYHTSPLLLSVMSGSVDTLDFLLSSGANWREKDSKGNDAVQLAILYFHIDVLRCFVRLNLEDLPVWKILVEMLQSTKPRSLQMAARCLEALSINADSFWKDIMEAGGIAALVELLRSDRPLLQRMATAVLCHMTEHAPAAEELVRLRAVPVLINLLGSQQAELQSRCTLILADLASHSNQYQTHIGELGGVAPVIHLLNSDLQDVLVNTLRCVHALCTACTSNQSSAALSGGIPQLVELLSVSSETLQEEACLALAELARGHRENQELICEAGVVSPLVQVLKSRKMSAQVKAANALEAIVHQNPAIQECFLEKSAARHLLRLLKVFQQEVREPGATALWALAGSTLKQQKKMAKLIGYHFILDMLLSTSDKMQYVGCQAVIALSHYSHRHQSNLCRENGVPPLVRLLRGARTTERTLLSVIRALGTLCIGVAHTNNTNSQMVIYEEKAIPTLLELLQCHKSAQVKVQVSHTLACILMGNQELQRAFQEHENFSYDSIVKLLQDQDQNIRLEAGHALALFAYNNATQQTALKQRGGLPFQGFQPFLNSANETEQAKVSFQIVVLAKVITDSDQVTLTASGITTLVKLLESEKPDIVVLTAQLLASLSHTRAGVPHAIVTMGAIEHLCAHLCSEDEEVRSACASALGYLTYNRHAHRLLLVECRNNPVTYKLLMDHLAEDAKICRRFVSEFKRQRSMGLPSLSLEVNGGPPVQQRFSKGVPKSRSTAHSLHAFRNGLDRTRSTPVLHRLSQRSRTADPRVRFVEGSSGSSQQTLGQDNAI</sequence>
<dbReference type="InterPro" id="IPR016024">
    <property type="entry name" value="ARM-type_fold"/>
</dbReference>
<feature type="non-terminal residue" evidence="4">
    <location>
        <position position="1226"/>
    </location>
</feature>
<dbReference type="SMART" id="SM00248">
    <property type="entry name" value="ANK"/>
    <property type="match status" value="5"/>
</dbReference>
<dbReference type="PROSITE" id="PS50088">
    <property type="entry name" value="ANK_REPEAT"/>
    <property type="match status" value="3"/>
</dbReference>
<dbReference type="SUPFAM" id="SSF48403">
    <property type="entry name" value="Ankyrin repeat"/>
    <property type="match status" value="1"/>
</dbReference>
<dbReference type="PANTHER" id="PTHR46464:SF1">
    <property type="entry name" value="ANKYRIN AND ARMADILLO REPEAT-CONTAINING PROTEIN"/>
    <property type="match status" value="1"/>
</dbReference>
<feature type="repeat" description="ANK" evidence="1">
    <location>
        <begin position="336"/>
        <end position="368"/>
    </location>
</feature>
<reference evidence="4" key="1">
    <citation type="submission" date="2023-03" db="EMBL/GenBank/DDBJ databases">
        <title>Electrophorus voltai genome.</title>
        <authorList>
            <person name="Bian C."/>
        </authorList>
    </citation>
    <scope>NUCLEOTIDE SEQUENCE</scope>
    <source>
        <strain evidence="4">CB-2022</strain>
        <tissue evidence="4">Muscle</tissue>
    </source>
</reference>
<feature type="repeat" description="ARM" evidence="2">
    <location>
        <begin position="846"/>
        <end position="875"/>
    </location>
</feature>
<dbReference type="PROSITE" id="PS50176">
    <property type="entry name" value="ARM_REPEAT"/>
    <property type="match status" value="4"/>
</dbReference>
<dbReference type="EMBL" id="JAROKS010000022">
    <property type="protein sequence ID" value="KAK1789170.1"/>
    <property type="molecule type" value="Genomic_DNA"/>
</dbReference>
<feature type="repeat" description="ANK" evidence="1">
    <location>
        <begin position="449"/>
        <end position="481"/>
    </location>
</feature>
<dbReference type="Pfam" id="PF13606">
    <property type="entry name" value="Ank_3"/>
    <property type="match status" value="1"/>
</dbReference>
<organism evidence="4 5">
    <name type="scientific">Electrophorus voltai</name>
    <dbReference type="NCBI Taxonomy" id="2609070"/>
    <lineage>
        <taxon>Eukaryota</taxon>
        <taxon>Metazoa</taxon>
        <taxon>Chordata</taxon>
        <taxon>Craniata</taxon>
        <taxon>Vertebrata</taxon>
        <taxon>Euteleostomi</taxon>
        <taxon>Actinopterygii</taxon>
        <taxon>Neopterygii</taxon>
        <taxon>Teleostei</taxon>
        <taxon>Ostariophysi</taxon>
        <taxon>Gymnotiformes</taxon>
        <taxon>Gymnotoidei</taxon>
        <taxon>Gymnotidae</taxon>
        <taxon>Electrophorus</taxon>
    </lineage>
</organism>
<keyword evidence="5" id="KW-1185">Reference proteome</keyword>
<dbReference type="InterPro" id="IPR002110">
    <property type="entry name" value="Ankyrin_rpt"/>
</dbReference>
<evidence type="ECO:0008006" key="6">
    <source>
        <dbReference type="Google" id="ProtNLM"/>
    </source>
</evidence>
<protein>
    <recommendedName>
        <fullName evidence="6">Ankyrin and armadillo repeat containing</fullName>
    </recommendedName>
</protein>
<evidence type="ECO:0000256" key="3">
    <source>
        <dbReference type="SAM" id="MobiDB-lite"/>
    </source>
</evidence>
<dbReference type="InterPro" id="IPR043379">
    <property type="entry name" value="ANKAR"/>
</dbReference>
<proteinExistence type="predicted"/>
<keyword evidence="1" id="KW-0040">ANK repeat</keyword>
<evidence type="ECO:0000313" key="5">
    <source>
        <dbReference type="Proteomes" id="UP001239994"/>
    </source>
</evidence>
<name>A0AAD8Z0R3_9TELE</name>
<evidence type="ECO:0000256" key="2">
    <source>
        <dbReference type="PROSITE-ProRule" id="PRU00259"/>
    </source>
</evidence>
<feature type="repeat" description="ARM" evidence="2">
    <location>
        <begin position="1026"/>
        <end position="1068"/>
    </location>
</feature>
<accession>A0AAD8Z0R3</accession>
<feature type="repeat" description="ANK" evidence="1">
    <location>
        <begin position="380"/>
        <end position="412"/>
    </location>
</feature>
<feature type="region of interest" description="Disordered" evidence="3">
    <location>
        <begin position="1148"/>
        <end position="1172"/>
    </location>
</feature>
<dbReference type="Gene3D" id="1.25.10.10">
    <property type="entry name" value="Leucine-rich Repeat Variant"/>
    <property type="match status" value="4"/>
</dbReference>
<dbReference type="InterPro" id="IPR011989">
    <property type="entry name" value="ARM-like"/>
</dbReference>
<feature type="region of interest" description="Disordered" evidence="3">
    <location>
        <begin position="1"/>
        <end position="26"/>
    </location>
</feature>
<feature type="repeat" description="ARM" evidence="2">
    <location>
        <begin position="553"/>
        <end position="595"/>
    </location>
</feature>
<dbReference type="Pfam" id="PF00514">
    <property type="entry name" value="Arm"/>
    <property type="match status" value="4"/>
</dbReference>
<feature type="repeat" description="ARM" evidence="2">
    <location>
        <begin position="678"/>
        <end position="720"/>
    </location>
</feature>
<dbReference type="PANTHER" id="PTHR46464">
    <property type="entry name" value="ANK_REP_REGION DOMAIN-CONTAINING PROTEIN"/>
    <property type="match status" value="1"/>
</dbReference>
<comment type="caution">
    <text evidence="4">The sequence shown here is derived from an EMBL/GenBank/DDBJ whole genome shotgun (WGS) entry which is preliminary data.</text>
</comment>
<dbReference type="Proteomes" id="UP001239994">
    <property type="component" value="Unassembled WGS sequence"/>
</dbReference>
<dbReference type="PROSITE" id="PS50297">
    <property type="entry name" value="ANK_REP_REGION"/>
    <property type="match status" value="1"/>
</dbReference>
<dbReference type="AlphaFoldDB" id="A0AAD8Z0R3"/>